<dbReference type="PROSITE" id="PS50023">
    <property type="entry name" value="LIM_DOMAIN_2"/>
    <property type="match status" value="2"/>
</dbReference>
<dbReference type="GO" id="GO:0046872">
    <property type="term" value="F:metal ion binding"/>
    <property type="evidence" value="ECO:0007669"/>
    <property type="project" value="UniProtKB-KW"/>
</dbReference>
<dbReference type="OrthoDB" id="6129702at2759"/>
<keyword evidence="2 4" id="KW-0862">Zinc</keyword>
<dbReference type="GO" id="GO:0051017">
    <property type="term" value="P:actin filament bundle assembly"/>
    <property type="evidence" value="ECO:0007669"/>
    <property type="project" value="UniProtKB-ARBA"/>
</dbReference>
<sequence>MAFLGAHARCKSCGKRVFFTEQIKTPEGDAYHRGCFRCNQCRKNLEVDNYASVGVLLYCKPHFEQLSSKSPSTEALADLDQAVPPTEIPKPILEEERPATPPRNPAILKLQSDLPKAPNKATSFKFIGTQEKCVTCSKTVYPLEKVSVEGSSYHKSCFKCLQGGCSISPANYAAMEGRLYCKHHFKQLFKEKGNYSQLLVKLPSARIP</sequence>
<comment type="caution">
    <text evidence="6">The sequence shown here is derived from an EMBL/GenBank/DDBJ whole genome shotgun (WGS) entry which is preliminary data.</text>
</comment>
<gene>
    <name evidence="6" type="ORF">KP509_35G013400</name>
</gene>
<dbReference type="AlphaFoldDB" id="A0A8T2QEW4"/>
<dbReference type="OMA" id="GAHARCK"/>
<feature type="domain" description="LIM zinc-binding" evidence="5">
    <location>
        <begin position="8"/>
        <end position="69"/>
    </location>
</feature>
<dbReference type="Pfam" id="PF00412">
    <property type="entry name" value="LIM"/>
    <property type="match status" value="2"/>
</dbReference>
<evidence type="ECO:0000256" key="3">
    <source>
        <dbReference type="ARBA" id="ARBA00023038"/>
    </source>
</evidence>
<feature type="domain" description="LIM zinc-binding" evidence="5">
    <location>
        <begin position="131"/>
        <end position="191"/>
    </location>
</feature>
<dbReference type="SMART" id="SM00132">
    <property type="entry name" value="LIM"/>
    <property type="match status" value="2"/>
</dbReference>
<evidence type="ECO:0000256" key="4">
    <source>
        <dbReference type="PROSITE-ProRule" id="PRU00125"/>
    </source>
</evidence>
<evidence type="ECO:0000313" key="7">
    <source>
        <dbReference type="Proteomes" id="UP000825935"/>
    </source>
</evidence>
<keyword evidence="1 4" id="KW-0479">Metal-binding</keyword>
<evidence type="ECO:0000256" key="2">
    <source>
        <dbReference type="ARBA" id="ARBA00022833"/>
    </source>
</evidence>
<proteinExistence type="predicted"/>
<evidence type="ECO:0000313" key="6">
    <source>
        <dbReference type="EMBL" id="KAH7282125.1"/>
    </source>
</evidence>
<dbReference type="PROSITE" id="PS00478">
    <property type="entry name" value="LIM_DOMAIN_1"/>
    <property type="match status" value="1"/>
</dbReference>
<evidence type="ECO:0000256" key="1">
    <source>
        <dbReference type="ARBA" id="ARBA00022723"/>
    </source>
</evidence>
<dbReference type="Gene3D" id="2.10.110.10">
    <property type="entry name" value="Cysteine Rich Protein"/>
    <property type="match status" value="2"/>
</dbReference>
<dbReference type="Proteomes" id="UP000825935">
    <property type="component" value="Chromosome 35"/>
</dbReference>
<accession>A0A8T2QEW4</accession>
<keyword evidence="7" id="KW-1185">Reference proteome</keyword>
<dbReference type="CDD" id="cd09441">
    <property type="entry name" value="LIM2_SF3"/>
    <property type="match status" value="1"/>
</dbReference>
<dbReference type="InterPro" id="IPR001781">
    <property type="entry name" value="Znf_LIM"/>
</dbReference>
<name>A0A8T2QEW4_CERRI</name>
<evidence type="ECO:0000259" key="5">
    <source>
        <dbReference type="PROSITE" id="PS50023"/>
    </source>
</evidence>
<dbReference type="SUPFAM" id="SSF57716">
    <property type="entry name" value="Glucocorticoid receptor-like (DNA-binding domain)"/>
    <property type="match status" value="3"/>
</dbReference>
<dbReference type="PANTHER" id="PTHR24206">
    <property type="entry name" value="OS06G0237300 PROTEIN"/>
    <property type="match status" value="1"/>
</dbReference>
<protein>
    <recommendedName>
        <fullName evidence="5">LIM zinc-binding domain-containing protein</fullName>
    </recommendedName>
</protein>
<keyword evidence="3 4" id="KW-0440">LIM domain</keyword>
<dbReference type="GO" id="GO:0051015">
    <property type="term" value="F:actin filament binding"/>
    <property type="evidence" value="ECO:0007669"/>
    <property type="project" value="UniProtKB-ARBA"/>
</dbReference>
<organism evidence="6 7">
    <name type="scientific">Ceratopteris richardii</name>
    <name type="common">Triangle waterfern</name>
    <dbReference type="NCBI Taxonomy" id="49495"/>
    <lineage>
        <taxon>Eukaryota</taxon>
        <taxon>Viridiplantae</taxon>
        <taxon>Streptophyta</taxon>
        <taxon>Embryophyta</taxon>
        <taxon>Tracheophyta</taxon>
        <taxon>Polypodiopsida</taxon>
        <taxon>Polypodiidae</taxon>
        <taxon>Polypodiales</taxon>
        <taxon>Pteridineae</taxon>
        <taxon>Pteridaceae</taxon>
        <taxon>Parkerioideae</taxon>
        <taxon>Ceratopteris</taxon>
    </lineage>
</organism>
<reference evidence="6" key="1">
    <citation type="submission" date="2021-08" db="EMBL/GenBank/DDBJ databases">
        <title>WGS assembly of Ceratopteris richardii.</title>
        <authorList>
            <person name="Marchant D.B."/>
            <person name="Chen G."/>
            <person name="Jenkins J."/>
            <person name="Shu S."/>
            <person name="Leebens-Mack J."/>
            <person name="Grimwood J."/>
            <person name="Schmutz J."/>
            <person name="Soltis P."/>
            <person name="Soltis D."/>
            <person name="Chen Z.-H."/>
        </authorList>
    </citation>
    <scope>NUCLEOTIDE SEQUENCE</scope>
    <source>
        <strain evidence="6">Whitten #5841</strain>
        <tissue evidence="6">Leaf</tissue>
    </source>
</reference>
<dbReference type="FunFam" id="2.10.110.10:FF:000002">
    <property type="entry name" value="LIM domain and actin-binding 1"/>
    <property type="match status" value="1"/>
</dbReference>
<dbReference type="EMBL" id="CM035440">
    <property type="protein sequence ID" value="KAH7282125.1"/>
    <property type="molecule type" value="Genomic_DNA"/>
</dbReference>